<keyword evidence="2" id="KW-0472">Membrane</keyword>
<protein>
    <recommendedName>
        <fullName evidence="5">Metallophosphoesterase</fullName>
    </recommendedName>
</protein>
<feature type="compositionally biased region" description="Acidic residues" evidence="1">
    <location>
        <begin position="566"/>
        <end position="576"/>
    </location>
</feature>
<evidence type="ECO:0000313" key="4">
    <source>
        <dbReference type="Proteomes" id="UP001500221"/>
    </source>
</evidence>
<dbReference type="Proteomes" id="UP001500221">
    <property type="component" value="Unassembled WGS sequence"/>
</dbReference>
<dbReference type="InterPro" id="IPR029052">
    <property type="entry name" value="Metallo-depent_PP-like"/>
</dbReference>
<evidence type="ECO:0000256" key="2">
    <source>
        <dbReference type="SAM" id="Phobius"/>
    </source>
</evidence>
<comment type="caution">
    <text evidence="3">The sequence shown here is derived from an EMBL/GenBank/DDBJ whole genome shotgun (WGS) entry which is preliminary data.</text>
</comment>
<keyword evidence="2" id="KW-0812">Transmembrane</keyword>
<name>A0ABP9Q3N2_9ACTN</name>
<dbReference type="SUPFAM" id="SSF56300">
    <property type="entry name" value="Metallo-dependent phosphatases"/>
    <property type="match status" value="1"/>
</dbReference>
<feature type="transmembrane region" description="Helical" evidence="2">
    <location>
        <begin position="165"/>
        <end position="185"/>
    </location>
</feature>
<keyword evidence="2" id="KW-1133">Transmembrane helix</keyword>
<evidence type="ECO:0000313" key="3">
    <source>
        <dbReference type="EMBL" id="GAA5156176.1"/>
    </source>
</evidence>
<feature type="region of interest" description="Disordered" evidence="1">
    <location>
        <begin position="556"/>
        <end position="587"/>
    </location>
</feature>
<sequence>MLLGARRLAVCVVLAGVVGLPLAFSWAVTHTTVETQVGTSPTTLTLSTQGASQVRLGIAGTVYVPTAAGPFGAVGMIATVDGPGDPGAGDGDLANYVRPEMLELYAGLFHDPQAAIDEYVGLVEAELRYQLLVAIAVVAGLGGLGLYALVEVLPVRWSREGRRDVARLGLAVVLVLSMTTGLAWVQLRGSAGGRGPTSGGYALSALDGTLAAGATTDSPVLRLLLGGAIDKAGVLVKRQEARDREYRDLAEAGLTAQADAMTGPREGELAVMMQSDMHCNTTMIRLQRQVVSMLDRAYGGEDDEDAVPSLLAVSGDLTTNGTAAEGTCIRDEADIAGRAPVVAIGGNHETDVSLDQMADAGMTVLDGEVDEVGGVRVLGDTDPSRTELFGGSTLRGDESQDGQGERLRQEAEDAGDDQPDLVMVHEAYAAQAFLDVESVDDLLTDPPPAPAEATTPVADGDDGVPDVPASAVFYGHWHRSLPPRVVWNSDGTWTLVMELDTSGGAVDTPTITNFSTPWSRPQQEASFPVVFLDEDSRLVTGYQLYRFDTDGTVTVEPRVDVGAPPEDTDDTEDAGDADGAVPAVTTD</sequence>
<feature type="region of interest" description="Disordered" evidence="1">
    <location>
        <begin position="379"/>
        <end position="418"/>
    </location>
</feature>
<feature type="transmembrane region" description="Helical" evidence="2">
    <location>
        <begin position="129"/>
        <end position="153"/>
    </location>
</feature>
<proteinExistence type="predicted"/>
<dbReference type="Gene3D" id="3.60.21.10">
    <property type="match status" value="1"/>
</dbReference>
<reference evidence="4" key="1">
    <citation type="journal article" date="2019" name="Int. J. Syst. Evol. Microbiol.">
        <title>The Global Catalogue of Microorganisms (GCM) 10K type strain sequencing project: providing services to taxonomists for standard genome sequencing and annotation.</title>
        <authorList>
            <consortium name="The Broad Institute Genomics Platform"/>
            <consortium name="The Broad Institute Genome Sequencing Center for Infectious Disease"/>
            <person name="Wu L."/>
            <person name="Ma J."/>
        </authorList>
    </citation>
    <scope>NUCLEOTIDE SEQUENCE [LARGE SCALE GENOMIC DNA]</scope>
    <source>
        <strain evidence="4">JCM 18459</strain>
    </source>
</reference>
<feature type="compositionally biased region" description="Basic and acidic residues" evidence="1">
    <location>
        <begin position="395"/>
        <end position="411"/>
    </location>
</feature>
<feature type="region of interest" description="Disordered" evidence="1">
    <location>
        <begin position="444"/>
        <end position="463"/>
    </location>
</feature>
<dbReference type="EMBL" id="BAABKG010000007">
    <property type="protein sequence ID" value="GAA5156176.1"/>
    <property type="molecule type" value="Genomic_DNA"/>
</dbReference>
<evidence type="ECO:0008006" key="5">
    <source>
        <dbReference type="Google" id="ProtNLM"/>
    </source>
</evidence>
<keyword evidence="4" id="KW-1185">Reference proteome</keyword>
<gene>
    <name evidence="3" type="ORF">GCM10023340_43310</name>
</gene>
<accession>A0ABP9Q3N2</accession>
<evidence type="ECO:0000256" key="1">
    <source>
        <dbReference type="SAM" id="MobiDB-lite"/>
    </source>
</evidence>
<organism evidence="3 4">
    <name type="scientific">Nocardioides marinquilinus</name>
    <dbReference type="NCBI Taxonomy" id="1210400"/>
    <lineage>
        <taxon>Bacteria</taxon>
        <taxon>Bacillati</taxon>
        <taxon>Actinomycetota</taxon>
        <taxon>Actinomycetes</taxon>
        <taxon>Propionibacteriales</taxon>
        <taxon>Nocardioidaceae</taxon>
        <taxon>Nocardioides</taxon>
    </lineage>
</organism>